<sequence length="115" mass="11999">MTDCLFCKIVAGDVPSTKVLETEHVLAFRDIQPKAPTHVLVIPKTHYANIAELTAADPALAGEVLAAAAGIAESEGIAETGWNLLGNTGAEAGQTIFHVHFHVLGGKSFEPLLAA</sequence>
<organism evidence="3 4">
    <name type="scientific">Glycomyces mayteni</name>
    <dbReference type="NCBI Taxonomy" id="543887"/>
    <lineage>
        <taxon>Bacteria</taxon>
        <taxon>Bacillati</taxon>
        <taxon>Actinomycetota</taxon>
        <taxon>Actinomycetes</taxon>
        <taxon>Glycomycetales</taxon>
        <taxon>Glycomycetaceae</taxon>
        <taxon>Glycomyces</taxon>
    </lineage>
</organism>
<dbReference type="InterPro" id="IPR011146">
    <property type="entry name" value="HIT-like"/>
</dbReference>
<feature type="domain" description="HIT" evidence="2">
    <location>
        <begin position="5"/>
        <end position="113"/>
    </location>
</feature>
<dbReference type="PRINTS" id="PR00332">
    <property type="entry name" value="HISTRIAD"/>
</dbReference>
<dbReference type="Proteomes" id="UP001596470">
    <property type="component" value="Unassembled WGS sequence"/>
</dbReference>
<dbReference type="SUPFAM" id="SSF54197">
    <property type="entry name" value="HIT-like"/>
    <property type="match status" value="1"/>
</dbReference>
<proteinExistence type="predicted"/>
<protein>
    <submittedName>
        <fullName evidence="3">Histidine triad nucleotide-binding protein</fullName>
    </submittedName>
</protein>
<dbReference type="RefSeq" id="WP_382355367.1">
    <property type="nucleotide sequence ID" value="NZ_JBHMBP010000004.1"/>
</dbReference>
<gene>
    <name evidence="3" type="ORF">ACFQS3_06320</name>
</gene>
<comment type="caution">
    <text evidence="3">The sequence shown here is derived from an EMBL/GenBank/DDBJ whole genome shotgun (WGS) entry which is preliminary data.</text>
</comment>
<dbReference type="PROSITE" id="PS51084">
    <property type="entry name" value="HIT_2"/>
    <property type="match status" value="1"/>
</dbReference>
<accession>A0ABW2D784</accession>
<dbReference type="CDD" id="cd01276">
    <property type="entry name" value="PKCI_related"/>
    <property type="match status" value="1"/>
</dbReference>
<dbReference type="Gene3D" id="3.30.428.10">
    <property type="entry name" value="HIT-like"/>
    <property type="match status" value="1"/>
</dbReference>
<dbReference type="EMBL" id="JBHSYS010000001">
    <property type="protein sequence ID" value="MFC6956806.1"/>
    <property type="molecule type" value="Genomic_DNA"/>
</dbReference>
<name>A0ABW2D784_9ACTN</name>
<dbReference type="InterPro" id="IPR019808">
    <property type="entry name" value="Histidine_triad_CS"/>
</dbReference>
<evidence type="ECO:0000259" key="2">
    <source>
        <dbReference type="PROSITE" id="PS51084"/>
    </source>
</evidence>
<dbReference type="InterPro" id="IPR036265">
    <property type="entry name" value="HIT-like_sf"/>
</dbReference>
<dbReference type="PANTHER" id="PTHR23089">
    <property type="entry name" value="HISTIDINE TRIAD HIT PROTEIN"/>
    <property type="match status" value="1"/>
</dbReference>
<dbReference type="PROSITE" id="PS00892">
    <property type="entry name" value="HIT_1"/>
    <property type="match status" value="1"/>
</dbReference>
<keyword evidence="4" id="KW-1185">Reference proteome</keyword>
<evidence type="ECO:0000256" key="1">
    <source>
        <dbReference type="PROSITE-ProRule" id="PRU00464"/>
    </source>
</evidence>
<feature type="short sequence motif" description="Histidine triad motif" evidence="1">
    <location>
        <begin position="98"/>
        <end position="102"/>
    </location>
</feature>
<dbReference type="InterPro" id="IPR001310">
    <property type="entry name" value="Histidine_triad_HIT"/>
</dbReference>
<evidence type="ECO:0000313" key="3">
    <source>
        <dbReference type="EMBL" id="MFC6956806.1"/>
    </source>
</evidence>
<reference evidence="4" key="1">
    <citation type="journal article" date="2019" name="Int. J. Syst. Evol. Microbiol.">
        <title>The Global Catalogue of Microorganisms (GCM) 10K type strain sequencing project: providing services to taxonomists for standard genome sequencing and annotation.</title>
        <authorList>
            <consortium name="The Broad Institute Genomics Platform"/>
            <consortium name="The Broad Institute Genome Sequencing Center for Infectious Disease"/>
            <person name="Wu L."/>
            <person name="Ma J."/>
        </authorList>
    </citation>
    <scope>NUCLEOTIDE SEQUENCE [LARGE SCALE GENOMIC DNA]</scope>
    <source>
        <strain evidence="4">KACC 12634</strain>
    </source>
</reference>
<evidence type="ECO:0000313" key="4">
    <source>
        <dbReference type="Proteomes" id="UP001596470"/>
    </source>
</evidence>
<dbReference type="Pfam" id="PF01230">
    <property type="entry name" value="HIT"/>
    <property type="match status" value="1"/>
</dbReference>